<protein>
    <submittedName>
        <fullName evidence="2">Uncharacterized protein</fullName>
    </submittedName>
</protein>
<keyword evidence="1" id="KW-0812">Transmembrane</keyword>
<name>R1E4U7_NANST</name>
<organism evidence="2 3">
    <name type="scientific">Nanobsidianus stetteri</name>
    <dbReference type="NCBI Taxonomy" id="1294122"/>
    <lineage>
        <taxon>Archaea</taxon>
        <taxon>Nanobdellota</taxon>
        <taxon>Candidatus Nanoarchaeia</taxon>
        <taxon>Nanoarchaeales</taxon>
        <taxon>Nanopusillaceae</taxon>
        <taxon>Candidatus Nanobsidianus</taxon>
    </lineage>
</organism>
<proteinExistence type="predicted"/>
<dbReference type="Proteomes" id="UP000053279">
    <property type="component" value="Unassembled WGS sequence"/>
</dbReference>
<keyword evidence="1" id="KW-0472">Membrane</keyword>
<feature type="transmembrane region" description="Helical" evidence="1">
    <location>
        <begin position="128"/>
        <end position="150"/>
    </location>
</feature>
<evidence type="ECO:0000256" key="1">
    <source>
        <dbReference type="SAM" id="Phobius"/>
    </source>
</evidence>
<comment type="caution">
    <text evidence="2">The sequence shown here is derived from an EMBL/GenBank/DDBJ whole genome shotgun (WGS) entry which is preliminary data.</text>
</comment>
<sequence>MKPFKNSKGGLDDILHKVEDKVKGDFRNFKDKVDESLKYLDERLEDVRDKTYYGLQKVKGGILEYGIAIKDKIEKLPEYLDKKLEEIKYKILEYGPKIMLSALPSPARVSISEGLYIMNADKSPRGKLIGYGLIIVGAGTSIVYFIMVGLNAIHSLPSNNEHVQYLGSGYIAFVPNGQTINYNGHIDPEGELILPNGSEIKNVIWDGQYSNTIIQNHNQIVQLNNQFVGQTDPINGQPYVPLQDLYVIDANNSQVPIQQAIINGQTYYVIEANNINPGNIAGFYTYDNWVSNFVEAMNTPGTYAAGLPGNSPVYDWTNTTGTVAYQTELYGHYGLGGGGLVLVQPNGTVISYGENINIPAGTYLSNFVAPQQVYNPSS</sequence>
<keyword evidence="3" id="KW-1185">Reference proteome</keyword>
<reference evidence="2 3" key="1">
    <citation type="submission" date="2013-02" db="EMBL/GenBank/DDBJ databases">
        <title>Insights into archaeal evolution and symbiosis from the genomes of a Nanoarchaeon and its crenarchaeal host from Yellowstone National Park.</title>
        <authorList>
            <person name="Podar M."/>
            <person name="Makarova K.S."/>
            <person name="Graham D.E."/>
            <person name="Wolf Y.I."/>
            <person name="Koonin E.V."/>
            <person name="Reysenbach A.-L."/>
        </authorList>
    </citation>
    <scope>NUCLEOTIDE SEQUENCE [LARGE SCALE GENOMIC DNA]</scope>
</reference>
<evidence type="ECO:0000313" key="2">
    <source>
        <dbReference type="EMBL" id="EOD42698.1"/>
    </source>
</evidence>
<evidence type="ECO:0000313" key="3">
    <source>
        <dbReference type="Proteomes" id="UP000053279"/>
    </source>
</evidence>
<gene>
    <name evidence="2" type="ORF">Nst1_037</name>
</gene>
<keyword evidence="1" id="KW-1133">Transmembrane helix</keyword>
<dbReference type="AlphaFoldDB" id="R1E4U7"/>
<accession>R1E4U7</accession>
<dbReference type="PATRIC" id="fig|1294122.7.peg.36"/>
<dbReference type="EMBL" id="APJZ01000001">
    <property type="protein sequence ID" value="EOD42698.1"/>
    <property type="molecule type" value="Genomic_DNA"/>
</dbReference>